<feature type="domain" description="EthD" evidence="1">
    <location>
        <begin position="11"/>
        <end position="89"/>
    </location>
</feature>
<dbReference type="Gene3D" id="3.30.70.100">
    <property type="match status" value="1"/>
</dbReference>
<dbReference type="Pfam" id="PF07110">
    <property type="entry name" value="EthD"/>
    <property type="match status" value="1"/>
</dbReference>
<dbReference type="Proteomes" id="UP000639973">
    <property type="component" value="Unassembled WGS sequence"/>
</dbReference>
<dbReference type="InterPro" id="IPR011008">
    <property type="entry name" value="Dimeric_a/b-barrel"/>
</dbReference>
<gene>
    <name evidence="2" type="ORF">GCM10010840_21710</name>
</gene>
<protein>
    <submittedName>
        <fullName evidence="2">Ethyl tert-butyl ether degradation protein EthD</fullName>
    </submittedName>
</protein>
<reference evidence="3" key="1">
    <citation type="journal article" date="2019" name="Int. J. Syst. Evol. Microbiol.">
        <title>The Global Catalogue of Microorganisms (GCM) 10K type strain sequencing project: providing services to taxonomists for standard genome sequencing and annotation.</title>
        <authorList>
            <consortium name="The Broad Institute Genomics Platform"/>
            <consortium name="The Broad Institute Genome Sequencing Center for Infectious Disease"/>
            <person name="Wu L."/>
            <person name="Ma J."/>
        </authorList>
    </citation>
    <scope>NUCLEOTIDE SEQUENCE [LARGE SCALE GENOMIC DNA]</scope>
    <source>
        <strain evidence="3">JCM 15442</strain>
    </source>
</reference>
<organism evidence="2 3">
    <name type="scientific">Deinococcus aerolatus</name>
    <dbReference type="NCBI Taxonomy" id="522487"/>
    <lineage>
        <taxon>Bacteria</taxon>
        <taxon>Thermotogati</taxon>
        <taxon>Deinococcota</taxon>
        <taxon>Deinococci</taxon>
        <taxon>Deinococcales</taxon>
        <taxon>Deinococcaceae</taxon>
        <taxon>Deinococcus</taxon>
    </lineage>
</organism>
<dbReference type="RefSeq" id="WP_188971802.1">
    <property type="nucleotide sequence ID" value="NZ_BMOL01000009.1"/>
</dbReference>
<keyword evidence="3" id="KW-1185">Reference proteome</keyword>
<dbReference type="PANTHER" id="PTHR40260">
    <property type="entry name" value="BLR8190 PROTEIN"/>
    <property type="match status" value="1"/>
</dbReference>
<dbReference type="PANTHER" id="PTHR40260:SF2">
    <property type="entry name" value="BLR8190 PROTEIN"/>
    <property type="match status" value="1"/>
</dbReference>
<dbReference type="SUPFAM" id="SSF54909">
    <property type="entry name" value="Dimeric alpha+beta barrel"/>
    <property type="match status" value="1"/>
</dbReference>
<evidence type="ECO:0000313" key="2">
    <source>
        <dbReference type="EMBL" id="GGL83593.1"/>
    </source>
</evidence>
<accession>A0ABQ2GBV1</accession>
<evidence type="ECO:0000313" key="3">
    <source>
        <dbReference type="Proteomes" id="UP000639973"/>
    </source>
</evidence>
<proteinExistence type="predicted"/>
<dbReference type="NCBIfam" id="TIGR02118">
    <property type="entry name" value="EthD family reductase"/>
    <property type="match status" value="1"/>
</dbReference>
<dbReference type="InterPro" id="IPR009799">
    <property type="entry name" value="EthD_dom"/>
</dbReference>
<comment type="caution">
    <text evidence="2">The sequence shown here is derived from an EMBL/GenBank/DDBJ whole genome shotgun (WGS) entry which is preliminary data.</text>
</comment>
<name>A0ABQ2GBV1_9DEIO</name>
<sequence>MMKLTVLYPHPTDPAQFDAYYRETHTPLVHKIPGLVRFEDAHVVATPDGSPPPYFLIAELYFDNMESFQAGMASPEGQATAADVPNFASNGATLMICDITS</sequence>
<evidence type="ECO:0000259" key="1">
    <source>
        <dbReference type="Pfam" id="PF07110"/>
    </source>
</evidence>
<dbReference type="EMBL" id="BMOL01000009">
    <property type="protein sequence ID" value="GGL83593.1"/>
    <property type="molecule type" value="Genomic_DNA"/>
</dbReference>